<keyword evidence="2" id="KW-1185">Reference proteome</keyword>
<protein>
    <submittedName>
        <fullName evidence="1">Uncharacterized protein</fullName>
    </submittedName>
</protein>
<proteinExistence type="predicted"/>
<reference evidence="2" key="1">
    <citation type="journal article" date="2011" name="MBio">
        <title>Novel metabolic attributes of the genus Cyanothece, comprising a group of unicellular nitrogen-fixing Cyanobacteria.</title>
        <authorList>
            <person name="Bandyopadhyay A."/>
            <person name="Elvitigala T."/>
            <person name="Welsh E."/>
            <person name="Stockel J."/>
            <person name="Liberton M."/>
            <person name="Min H."/>
            <person name="Sherman L.A."/>
            <person name="Pakrasi H.B."/>
        </authorList>
    </citation>
    <scope>NUCLEOTIDE SEQUENCE [LARGE SCALE GENOMIC DNA]</scope>
    <source>
        <strain evidence="2">PCC 7424</strain>
    </source>
</reference>
<dbReference type="KEGG" id="cyc:PCC7424_2467"/>
<dbReference type="eggNOG" id="ENOG5032H2Q">
    <property type="taxonomic scope" value="Bacteria"/>
</dbReference>
<dbReference type="EMBL" id="CP001291">
    <property type="protein sequence ID" value="ACK70885.1"/>
    <property type="molecule type" value="Genomic_DNA"/>
</dbReference>
<gene>
    <name evidence="1" type="ordered locus">PCC7424_2467</name>
</gene>
<dbReference type="STRING" id="65393.PCC7424_2467"/>
<dbReference type="RefSeq" id="WP_015954489.1">
    <property type="nucleotide sequence ID" value="NC_011729.1"/>
</dbReference>
<evidence type="ECO:0000313" key="2">
    <source>
        <dbReference type="Proteomes" id="UP000002384"/>
    </source>
</evidence>
<dbReference type="OrthoDB" id="532699at2"/>
<sequence>MMTLPQSLAEKLKLYRAIALALEPVYYKPSLPTGYQPKLIEVFCDQKLALQWADGYITYEITVPESYTPKTIEWAIDGELAWVLVEGETLLNRLENPIQMPDLEGLKGRGG</sequence>
<name>B7KK00_GLOC7</name>
<organism evidence="1 2">
    <name type="scientific">Gloeothece citriformis (strain PCC 7424)</name>
    <name type="common">Cyanothece sp. (strain PCC 7424)</name>
    <dbReference type="NCBI Taxonomy" id="65393"/>
    <lineage>
        <taxon>Bacteria</taxon>
        <taxon>Bacillati</taxon>
        <taxon>Cyanobacteriota</taxon>
        <taxon>Cyanophyceae</taxon>
        <taxon>Oscillatoriophycideae</taxon>
        <taxon>Chroococcales</taxon>
        <taxon>Aphanothecaceae</taxon>
        <taxon>Gloeothece</taxon>
        <taxon>Gloeothece citriformis</taxon>
    </lineage>
</organism>
<accession>B7KK00</accession>
<dbReference type="Proteomes" id="UP000002384">
    <property type="component" value="Chromosome"/>
</dbReference>
<dbReference type="AlphaFoldDB" id="B7KK00"/>
<evidence type="ECO:0000313" key="1">
    <source>
        <dbReference type="EMBL" id="ACK70885.1"/>
    </source>
</evidence>
<dbReference type="HOGENOM" id="CLU_2154188_0_0_3"/>